<dbReference type="NCBIfam" id="TIGR01484">
    <property type="entry name" value="HAD-SF-IIB"/>
    <property type="match status" value="1"/>
</dbReference>
<gene>
    <name evidence="1" type="ORF">D2A34_15435</name>
</gene>
<dbReference type="SUPFAM" id="SSF56784">
    <property type="entry name" value="HAD-like"/>
    <property type="match status" value="1"/>
</dbReference>
<dbReference type="PANTHER" id="PTHR10000">
    <property type="entry name" value="PHOSPHOSERINE PHOSPHATASE"/>
    <property type="match status" value="1"/>
</dbReference>
<dbReference type="SFLD" id="SFLDS00003">
    <property type="entry name" value="Haloacid_Dehalogenase"/>
    <property type="match status" value="1"/>
</dbReference>
<dbReference type="CDD" id="cd07516">
    <property type="entry name" value="HAD_Pase"/>
    <property type="match status" value="1"/>
</dbReference>
<dbReference type="InterPro" id="IPR036412">
    <property type="entry name" value="HAD-like_sf"/>
</dbReference>
<dbReference type="Proteomes" id="UP000265930">
    <property type="component" value="Unassembled WGS sequence"/>
</dbReference>
<comment type="caution">
    <text evidence="1">The sequence shown here is derived from an EMBL/GenBank/DDBJ whole genome shotgun (WGS) entry which is preliminary data.</text>
</comment>
<dbReference type="InterPro" id="IPR023214">
    <property type="entry name" value="HAD_sf"/>
</dbReference>
<dbReference type="GO" id="GO:0016791">
    <property type="term" value="F:phosphatase activity"/>
    <property type="evidence" value="ECO:0007669"/>
    <property type="project" value="TreeGrafter"/>
</dbReference>
<reference evidence="1 2" key="1">
    <citation type="submission" date="2018-08" db="EMBL/GenBank/DDBJ databases">
        <title>Genome of Clostridium chromiireducens C1, DSM12136.</title>
        <authorList>
            <person name="Xing M."/>
            <person name="Wei Y."/>
            <person name="Ang E.L."/>
            <person name="Zhao H."/>
            <person name="Zhang Y."/>
        </authorList>
    </citation>
    <scope>NUCLEOTIDE SEQUENCE [LARGE SCALE GENOMIC DNA]</scope>
    <source>
        <strain evidence="1 2">C1</strain>
    </source>
</reference>
<dbReference type="InterPro" id="IPR000150">
    <property type="entry name" value="Cof"/>
</dbReference>
<dbReference type="PROSITE" id="PS01228">
    <property type="entry name" value="COF_1"/>
    <property type="match status" value="1"/>
</dbReference>
<dbReference type="Pfam" id="PF08282">
    <property type="entry name" value="Hydrolase_3"/>
    <property type="match status" value="1"/>
</dbReference>
<protein>
    <submittedName>
        <fullName evidence="1">HAD family phosphatase</fullName>
    </submittedName>
</protein>
<dbReference type="EMBL" id="QXDJ01000003">
    <property type="protein sequence ID" value="RII34530.1"/>
    <property type="molecule type" value="Genomic_DNA"/>
</dbReference>
<dbReference type="GO" id="GO:0005829">
    <property type="term" value="C:cytosol"/>
    <property type="evidence" value="ECO:0007669"/>
    <property type="project" value="TreeGrafter"/>
</dbReference>
<dbReference type="AlphaFoldDB" id="A0A399IND2"/>
<dbReference type="GO" id="GO:0000287">
    <property type="term" value="F:magnesium ion binding"/>
    <property type="evidence" value="ECO:0007669"/>
    <property type="project" value="TreeGrafter"/>
</dbReference>
<name>A0A399IND2_9CLOT</name>
<sequence length="268" mass="30793">MKDKFSDYVIISDLDGTLLNNNKEISKENLQAINYFTDNGGRFSVATGRVIEATVGYLENIKINLPIIVYNGGVIYDYKNNKIISESFVDEKQKEIVNRLNEDFENIGIEIYADRKLYVLKDSGHSKRSATEMLDIIYEVKEELSSRQWHKILVVGESDIIDNIENNFYDKYKINGTRSGKTSYELLPIGESKGQALKRIIEMCNLESKKIICVGDNMNDLELLQESTISFCPENSSRELKEYADFIGPSNDNHMIYHIVEWLESKIN</sequence>
<organism evidence="1 2">
    <name type="scientific">Clostridium chromiireducens</name>
    <dbReference type="NCBI Taxonomy" id="225345"/>
    <lineage>
        <taxon>Bacteria</taxon>
        <taxon>Bacillati</taxon>
        <taxon>Bacillota</taxon>
        <taxon>Clostridia</taxon>
        <taxon>Eubacteriales</taxon>
        <taxon>Clostridiaceae</taxon>
        <taxon>Clostridium</taxon>
    </lineage>
</organism>
<dbReference type="InterPro" id="IPR006379">
    <property type="entry name" value="HAD-SF_hydro_IIB"/>
</dbReference>
<dbReference type="RefSeq" id="WP_119367224.1">
    <property type="nucleotide sequence ID" value="NZ_QXDJ01000003.1"/>
</dbReference>
<evidence type="ECO:0000313" key="1">
    <source>
        <dbReference type="EMBL" id="RII34530.1"/>
    </source>
</evidence>
<evidence type="ECO:0000313" key="2">
    <source>
        <dbReference type="Proteomes" id="UP000265930"/>
    </source>
</evidence>
<dbReference type="Gene3D" id="3.30.1240.10">
    <property type="match status" value="1"/>
</dbReference>
<dbReference type="NCBIfam" id="TIGR00099">
    <property type="entry name" value="Cof-subfamily"/>
    <property type="match status" value="1"/>
</dbReference>
<dbReference type="Gene3D" id="3.40.50.1000">
    <property type="entry name" value="HAD superfamily/HAD-like"/>
    <property type="match status" value="1"/>
</dbReference>
<accession>A0A399IND2</accession>
<proteinExistence type="predicted"/>
<dbReference type="PANTHER" id="PTHR10000:SF8">
    <property type="entry name" value="HAD SUPERFAMILY HYDROLASE-LIKE, TYPE 3"/>
    <property type="match status" value="1"/>
</dbReference>
<dbReference type="SFLD" id="SFLDG01140">
    <property type="entry name" value="C2.B:_Phosphomannomutase_and_P"/>
    <property type="match status" value="1"/>
</dbReference>